<dbReference type="Proteomes" id="UP001525961">
    <property type="component" value="Unassembled WGS sequence"/>
</dbReference>
<organism evidence="1 2">
    <name type="scientific">Laspinema olomoucense D3b</name>
    <dbReference type="NCBI Taxonomy" id="2953688"/>
    <lineage>
        <taxon>Bacteria</taxon>
        <taxon>Bacillati</taxon>
        <taxon>Cyanobacteriota</taxon>
        <taxon>Cyanophyceae</taxon>
        <taxon>Oscillatoriophycideae</taxon>
        <taxon>Oscillatoriales</taxon>
        <taxon>Laspinemataceae</taxon>
        <taxon>Laspinema</taxon>
        <taxon>Laspinema olomoucense</taxon>
    </lineage>
</organism>
<accession>A0ABT2NE00</accession>
<evidence type="ECO:0000313" key="2">
    <source>
        <dbReference type="Proteomes" id="UP001525961"/>
    </source>
</evidence>
<sequence>MGFKKTRYRVKSTGQLVIEKGCDIKLTSSQIKGNIVYELLDDNGYGTGEMKSFSPDDLEIFG</sequence>
<name>A0ABT2NE00_9CYAN</name>
<comment type="caution">
    <text evidence="1">The sequence shown here is derived from an EMBL/GenBank/DDBJ whole genome shotgun (WGS) entry which is preliminary data.</text>
</comment>
<reference evidence="1 2" key="1">
    <citation type="journal article" date="2022" name="Front. Microbiol.">
        <title>High genomic differentiation and limited gene flow indicate recent cryptic speciation within the genus Laspinema (cyanobacteria).</title>
        <authorList>
            <person name="Stanojkovic A."/>
            <person name="Skoupy S."/>
            <person name="Skaloud P."/>
            <person name="Dvorak P."/>
        </authorList>
    </citation>
    <scope>NUCLEOTIDE SEQUENCE [LARGE SCALE GENOMIC DNA]</scope>
    <source>
        <strain evidence="1 2">D3b</strain>
    </source>
</reference>
<dbReference type="RefSeq" id="WP_261237174.1">
    <property type="nucleotide sequence ID" value="NZ_JAMXFA010000047.1"/>
</dbReference>
<evidence type="ECO:0000313" key="1">
    <source>
        <dbReference type="EMBL" id="MCT7980917.1"/>
    </source>
</evidence>
<proteinExistence type="predicted"/>
<protein>
    <submittedName>
        <fullName evidence="1">Uncharacterized protein</fullName>
    </submittedName>
</protein>
<dbReference type="EMBL" id="JAMXFA010000047">
    <property type="protein sequence ID" value="MCT7980917.1"/>
    <property type="molecule type" value="Genomic_DNA"/>
</dbReference>
<gene>
    <name evidence="1" type="ORF">NG792_24630</name>
</gene>
<keyword evidence="2" id="KW-1185">Reference proteome</keyword>